<evidence type="ECO:0000313" key="3">
    <source>
        <dbReference type="EMBL" id="ASC70718.1"/>
    </source>
</evidence>
<proteinExistence type="predicted"/>
<dbReference type="RefSeq" id="WP_080806030.1">
    <property type="nucleotide sequence ID" value="NZ_CP021983.2"/>
</dbReference>
<dbReference type="KEGG" id="hhg:XM38_016630"/>
<dbReference type="EMBL" id="CP021983">
    <property type="protein sequence ID" value="ASC70718.1"/>
    <property type="molecule type" value="Genomic_DNA"/>
</dbReference>
<dbReference type="AlphaFoldDB" id="A0A1Z3HK94"/>
<keyword evidence="2" id="KW-0472">Membrane</keyword>
<dbReference type="Proteomes" id="UP000191901">
    <property type="component" value="Chromosome"/>
</dbReference>
<reference evidence="3 4" key="1">
    <citation type="journal article" date="2016" name="Biochim. Biophys. Acta">
        <title>Characterization of red-shifted phycobilisomes isolated from the chlorophyll f-containing cyanobacterium Halomicronema hongdechloris.</title>
        <authorList>
            <person name="Li Y."/>
            <person name="Lin Y."/>
            <person name="Garvey C.J."/>
            <person name="Birch D."/>
            <person name="Corkery R.W."/>
            <person name="Loughlin P.C."/>
            <person name="Scheer H."/>
            <person name="Willows R.D."/>
            <person name="Chen M."/>
        </authorList>
    </citation>
    <scope>NUCLEOTIDE SEQUENCE [LARGE SCALE GENOMIC DNA]</scope>
    <source>
        <strain evidence="3 4">C2206</strain>
    </source>
</reference>
<evidence type="ECO:0000313" key="4">
    <source>
        <dbReference type="Proteomes" id="UP000191901"/>
    </source>
</evidence>
<organism evidence="3 4">
    <name type="scientific">Halomicronema hongdechloris C2206</name>
    <dbReference type="NCBI Taxonomy" id="1641165"/>
    <lineage>
        <taxon>Bacteria</taxon>
        <taxon>Bacillati</taxon>
        <taxon>Cyanobacteriota</taxon>
        <taxon>Cyanophyceae</taxon>
        <taxon>Nodosilineales</taxon>
        <taxon>Nodosilineaceae</taxon>
        <taxon>Halomicronema</taxon>
    </lineage>
</organism>
<keyword evidence="2" id="KW-1133">Transmembrane helix</keyword>
<protein>
    <submittedName>
        <fullName evidence="3">Uncharacterized protein</fullName>
    </submittedName>
</protein>
<gene>
    <name evidence="3" type="ORF">XM38_016630</name>
</gene>
<name>A0A1Z3HK94_9CYAN</name>
<evidence type="ECO:0000256" key="2">
    <source>
        <dbReference type="SAM" id="Phobius"/>
    </source>
</evidence>
<feature type="region of interest" description="Disordered" evidence="1">
    <location>
        <begin position="44"/>
        <end position="78"/>
    </location>
</feature>
<keyword evidence="2" id="KW-0812">Transmembrane</keyword>
<evidence type="ECO:0000256" key="1">
    <source>
        <dbReference type="SAM" id="MobiDB-lite"/>
    </source>
</evidence>
<feature type="transmembrane region" description="Helical" evidence="2">
    <location>
        <begin position="6"/>
        <end position="25"/>
    </location>
</feature>
<dbReference type="OrthoDB" id="574150at2"/>
<accession>A0A1Z3HK94</accession>
<keyword evidence="4" id="KW-1185">Reference proteome</keyword>
<feature type="compositionally biased region" description="Polar residues" evidence="1">
    <location>
        <begin position="49"/>
        <end position="62"/>
    </location>
</feature>
<sequence>MFHLYFGAFDIILYLGASYFAMVLAKAICDELDQVGTTQVVEASEAKTSHQSLQPSTQSPVASRSERAEVQQQVTVKG</sequence>